<keyword evidence="5" id="KW-0804">Transcription</keyword>
<dbReference type="CDD" id="cd00383">
    <property type="entry name" value="trans_reg_C"/>
    <property type="match status" value="1"/>
</dbReference>
<evidence type="ECO:0000256" key="4">
    <source>
        <dbReference type="ARBA" id="ARBA00023125"/>
    </source>
</evidence>
<evidence type="ECO:0000256" key="7">
    <source>
        <dbReference type="PROSITE-ProRule" id="PRU01091"/>
    </source>
</evidence>
<evidence type="ECO:0000313" key="10">
    <source>
        <dbReference type="EMBL" id="VYU65157.1"/>
    </source>
</evidence>
<evidence type="ECO:0000256" key="5">
    <source>
        <dbReference type="ARBA" id="ARBA00023163"/>
    </source>
</evidence>
<reference evidence="10" key="1">
    <citation type="submission" date="2019-11" db="EMBL/GenBank/DDBJ databases">
        <authorList>
            <person name="Feng L."/>
        </authorList>
    </citation>
    <scope>NUCLEOTIDE SEQUENCE</scope>
    <source>
        <strain evidence="10">PmerdaeLFYP103</strain>
    </source>
</reference>
<sequence>METDKVIFMKILIVEDEPSLRELMQKTLVKERYVVETASTFHEASLKIADYSYDCILLDIMLPDGNGLKLLEMLKEQQKRESVIIISARDSIEDKVLGLEQGADDYLPKPFHLAELNARIKSVLRRQRGDGSRSLRLGNLRIEPDSFRVFVGDKELELLKKEYDILFYFANRPNHIIDKAVLAEAVWGDHIDQADSFHFVYAQVKNLRQQLKKAGATIEIRSIYGFGYKLVINEEE</sequence>
<organism evidence="10">
    <name type="scientific">Parabacteroides merdae</name>
    <dbReference type="NCBI Taxonomy" id="46503"/>
    <lineage>
        <taxon>Bacteria</taxon>
        <taxon>Pseudomonadati</taxon>
        <taxon>Bacteroidota</taxon>
        <taxon>Bacteroidia</taxon>
        <taxon>Bacteroidales</taxon>
        <taxon>Tannerellaceae</taxon>
        <taxon>Parabacteroides</taxon>
    </lineage>
</organism>
<dbReference type="InterPro" id="IPR011006">
    <property type="entry name" value="CheY-like_superfamily"/>
</dbReference>
<dbReference type="Pfam" id="PF00486">
    <property type="entry name" value="Trans_reg_C"/>
    <property type="match status" value="1"/>
</dbReference>
<feature type="modified residue" description="4-aspartylphosphate" evidence="6">
    <location>
        <position position="59"/>
    </location>
</feature>
<evidence type="ECO:0000256" key="3">
    <source>
        <dbReference type="ARBA" id="ARBA00023015"/>
    </source>
</evidence>
<dbReference type="InterPro" id="IPR036388">
    <property type="entry name" value="WH-like_DNA-bd_sf"/>
</dbReference>
<keyword evidence="3" id="KW-0805">Transcription regulation</keyword>
<name>A0A6N3GK08_9BACT</name>
<dbReference type="InterPro" id="IPR001867">
    <property type="entry name" value="OmpR/PhoB-type_DNA-bd"/>
</dbReference>
<dbReference type="PROSITE" id="PS50110">
    <property type="entry name" value="RESPONSE_REGULATORY"/>
    <property type="match status" value="1"/>
</dbReference>
<dbReference type="GO" id="GO:0000976">
    <property type="term" value="F:transcription cis-regulatory region binding"/>
    <property type="evidence" value="ECO:0007669"/>
    <property type="project" value="TreeGrafter"/>
</dbReference>
<accession>A0A6N3GK08</accession>
<dbReference type="Gene3D" id="1.10.10.10">
    <property type="entry name" value="Winged helix-like DNA-binding domain superfamily/Winged helix DNA-binding domain"/>
    <property type="match status" value="1"/>
</dbReference>
<dbReference type="SUPFAM" id="SSF52172">
    <property type="entry name" value="CheY-like"/>
    <property type="match status" value="1"/>
</dbReference>
<gene>
    <name evidence="10" type="primary">basR</name>
    <name evidence="10" type="ORF">PMLFYP103_03040</name>
</gene>
<dbReference type="PANTHER" id="PTHR48111:SF22">
    <property type="entry name" value="REGULATOR OF RPOS"/>
    <property type="match status" value="1"/>
</dbReference>
<dbReference type="GO" id="GO:0000156">
    <property type="term" value="F:phosphorelay response regulator activity"/>
    <property type="evidence" value="ECO:0007669"/>
    <property type="project" value="TreeGrafter"/>
</dbReference>
<evidence type="ECO:0000259" key="9">
    <source>
        <dbReference type="PROSITE" id="PS51755"/>
    </source>
</evidence>
<keyword evidence="2" id="KW-0902">Two-component regulatory system</keyword>
<dbReference type="Gene3D" id="3.40.50.2300">
    <property type="match status" value="1"/>
</dbReference>
<evidence type="ECO:0000259" key="8">
    <source>
        <dbReference type="PROSITE" id="PS50110"/>
    </source>
</evidence>
<dbReference type="GO" id="GO:0005829">
    <property type="term" value="C:cytosol"/>
    <property type="evidence" value="ECO:0007669"/>
    <property type="project" value="TreeGrafter"/>
</dbReference>
<keyword evidence="1 6" id="KW-0597">Phosphoprotein</keyword>
<dbReference type="EMBL" id="CACRUV010000040">
    <property type="protein sequence ID" value="VYU65157.1"/>
    <property type="molecule type" value="Genomic_DNA"/>
</dbReference>
<dbReference type="GO" id="GO:0032993">
    <property type="term" value="C:protein-DNA complex"/>
    <property type="evidence" value="ECO:0007669"/>
    <property type="project" value="TreeGrafter"/>
</dbReference>
<feature type="domain" description="Response regulatory" evidence="8">
    <location>
        <begin position="10"/>
        <end position="124"/>
    </location>
</feature>
<feature type="domain" description="OmpR/PhoB-type" evidence="9">
    <location>
        <begin position="132"/>
        <end position="232"/>
    </location>
</feature>
<evidence type="ECO:0000256" key="6">
    <source>
        <dbReference type="PROSITE-ProRule" id="PRU00169"/>
    </source>
</evidence>
<feature type="DNA-binding region" description="OmpR/PhoB-type" evidence="7">
    <location>
        <begin position="132"/>
        <end position="232"/>
    </location>
</feature>
<protein>
    <submittedName>
        <fullName evidence="10">Transcriptional regulatory protein BasR</fullName>
    </submittedName>
</protein>
<dbReference type="InterPro" id="IPR039420">
    <property type="entry name" value="WalR-like"/>
</dbReference>
<dbReference type="AlphaFoldDB" id="A0A6N3GK08"/>
<dbReference type="SMART" id="SM00862">
    <property type="entry name" value="Trans_reg_C"/>
    <property type="match status" value="1"/>
</dbReference>
<dbReference type="SMART" id="SM00448">
    <property type="entry name" value="REC"/>
    <property type="match status" value="1"/>
</dbReference>
<evidence type="ECO:0000256" key="1">
    <source>
        <dbReference type="ARBA" id="ARBA00022553"/>
    </source>
</evidence>
<dbReference type="GO" id="GO:0006355">
    <property type="term" value="P:regulation of DNA-templated transcription"/>
    <property type="evidence" value="ECO:0007669"/>
    <property type="project" value="InterPro"/>
</dbReference>
<dbReference type="Gene3D" id="6.10.250.690">
    <property type="match status" value="1"/>
</dbReference>
<dbReference type="Pfam" id="PF00072">
    <property type="entry name" value="Response_reg"/>
    <property type="match status" value="1"/>
</dbReference>
<dbReference type="PROSITE" id="PS51755">
    <property type="entry name" value="OMPR_PHOB"/>
    <property type="match status" value="1"/>
</dbReference>
<keyword evidence="4 7" id="KW-0238">DNA-binding</keyword>
<dbReference type="InterPro" id="IPR001789">
    <property type="entry name" value="Sig_transdc_resp-reg_receiver"/>
</dbReference>
<proteinExistence type="predicted"/>
<dbReference type="PANTHER" id="PTHR48111">
    <property type="entry name" value="REGULATOR OF RPOS"/>
    <property type="match status" value="1"/>
</dbReference>
<evidence type="ECO:0000256" key="2">
    <source>
        <dbReference type="ARBA" id="ARBA00023012"/>
    </source>
</evidence>